<dbReference type="eggNOG" id="COG0624">
    <property type="taxonomic scope" value="Bacteria"/>
</dbReference>
<dbReference type="GO" id="GO:0046872">
    <property type="term" value="F:metal ion binding"/>
    <property type="evidence" value="ECO:0007669"/>
    <property type="project" value="UniProtKB-KW"/>
</dbReference>
<dbReference type="Pfam" id="PF07687">
    <property type="entry name" value="M20_dimer"/>
    <property type="match status" value="1"/>
</dbReference>
<dbReference type="GO" id="GO:0006508">
    <property type="term" value="P:proteolysis"/>
    <property type="evidence" value="ECO:0007669"/>
    <property type="project" value="UniProtKB-KW"/>
</dbReference>
<protein>
    <submittedName>
        <fullName evidence="7">Peptidase m20</fullName>
    </submittedName>
</protein>
<dbReference type="Gene3D" id="3.30.70.360">
    <property type="match status" value="1"/>
</dbReference>
<evidence type="ECO:0000256" key="3">
    <source>
        <dbReference type="ARBA" id="ARBA00022723"/>
    </source>
</evidence>
<dbReference type="Gene3D" id="3.40.630.10">
    <property type="entry name" value="Zn peptidases"/>
    <property type="match status" value="1"/>
</dbReference>
<dbReference type="AlphaFoldDB" id="E7RHW0"/>
<sequence>MSKPHISWLSKYIQFDTTAGAGNEEKALLFMKSLAERHHLYTLYLRTAENKGNLVIALREKDLFPLLKDHPVSSETWSKPPIVLLSHVDVVGANPTDWEQPPFSGAVVDDEIWGRGAIDAKQIGMTHLMTMIELQTQQINCPILQLITCEEETGSEFGLKAFLKQYPTLWKDALILNEGGGFPIEVEGRSFYLMETGQKGNTSFTVTTSAVVSPNPYMPTNDAALKAFRISKAITDFGLENEQLSPSVHDMFSQIAKSLNDQSLNKDWQQLIARFPKKYQRFFSALTKSTMTVTSIQGGKARKDMNGQFRLTVDSRHLPNTDATVIKKAVEDTIKQIDSAAEIEWHSPFFGYDQTIDPTLHLIIEDRLKESFPEAKTVPFMTIGSNDGRYFQQAGAKIVGYCTMLPHMTFDKVLPLVHGVNERISIKDYEFGITQLTAILKRLNETSNLGGNV</sequence>
<keyword evidence="3" id="KW-0479">Metal-binding</keyword>
<dbReference type="RefSeq" id="WP_008431095.1">
    <property type="nucleotide sequence ID" value="NZ_AEPB01000033.1"/>
</dbReference>
<name>E7RHW0_9BACL</name>
<comment type="caution">
    <text evidence="7">The sequence shown here is derived from an EMBL/GenBank/DDBJ whole genome shotgun (WGS) entry which is preliminary data.</text>
</comment>
<dbReference type="PANTHER" id="PTHR45962:SF1">
    <property type="entry name" value="N-FATTY-ACYL-AMINO ACID SYNTHASE_HYDROLASE PM20D1"/>
    <property type="match status" value="1"/>
</dbReference>
<evidence type="ECO:0000256" key="2">
    <source>
        <dbReference type="ARBA" id="ARBA00022670"/>
    </source>
</evidence>
<evidence type="ECO:0000259" key="6">
    <source>
        <dbReference type="Pfam" id="PF07687"/>
    </source>
</evidence>
<dbReference type="InterPro" id="IPR036264">
    <property type="entry name" value="Bact_exopeptidase_dim_dom"/>
</dbReference>
<dbReference type="InterPro" id="IPR011650">
    <property type="entry name" value="Peptidase_M20_dimer"/>
</dbReference>
<reference evidence="7 8" key="1">
    <citation type="journal article" date="2011" name="J. Bacteriol.">
        <title>The Draft Genome of Planococcus donghaensis MPA1U2 Reveals Nonsporulation Pathways Controlled by a Conserved Spo0A Regulon.</title>
        <authorList>
            <person name="Pearson M.D."/>
            <person name="Noller H.F."/>
        </authorList>
    </citation>
    <scope>NUCLEOTIDE SEQUENCE [LARGE SCALE GENOMIC DNA]</scope>
    <source>
        <strain evidence="7 8">MPA1U2</strain>
    </source>
</reference>
<dbReference type="EMBL" id="AEPB01000033">
    <property type="protein sequence ID" value="EGA89390.1"/>
    <property type="molecule type" value="Genomic_DNA"/>
</dbReference>
<evidence type="ECO:0000313" key="7">
    <source>
        <dbReference type="EMBL" id="EGA89390.1"/>
    </source>
</evidence>
<proteinExistence type="inferred from homology"/>
<comment type="similarity">
    <text evidence="1">Belongs to the peptidase M20A family.</text>
</comment>
<dbReference type="Gene3D" id="1.10.150.900">
    <property type="match status" value="1"/>
</dbReference>
<keyword evidence="4" id="KW-0378">Hydrolase</keyword>
<feature type="domain" description="Peptidase M20 dimerisation" evidence="6">
    <location>
        <begin position="270"/>
        <end position="338"/>
    </location>
</feature>
<dbReference type="SUPFAM" id="SSF55031">
    <property type="entry name" value="Bacterial exopeptidase dimerisation domain"/>
    <property type="match status" value="1"/>
</dbReference>
<evidence type="ECO:0000256" key="4">
    <source>
        <dbReference type="ARBA" id="ARBA00022801"/>
    </source>
</evidence>
<dbReference type="SUPFAM" id="SSF53187">
    <property type="entry name" value="Zn-dependent exopeptidases"/>
    <property type="match status" value="1"/>
</dbReference>
<keyword evidence="5" id="KW-0862">Zinc</keyword>
<evidence type="ECO:0000313" key="8">
    <source>
        <dbReference type="Proteomes" id="UP000003052"/>
    </source>
</evidence>
<evidence type="ECO:0000256" key="5">
    <source>
        <dbReference type="ARBA" id="ARBA00022833"/>
    </source>
</evidence>
<dbReference type="Proteomes" id="UP000003052">
    <property type="component" value="Unassembled WGS sequence"/>
</dbReference>
<gene>
    <name evidence="7" type="ORF">GPDM_10340</name>
</gene>
<dbReference type="GO" id="GO:0008233">
    <property type="term" value="F:peptidase activity"/>
    <property type="evidence" value="ECO:0007669"/>
    <property type="project" value="UniProtKB-KW"/>
</dbReference>
<dbReference type="InterPro" id="IPR002933">
    <property type="entry name" value="Peptidase_M20"/>
</dbReference>
<dbReference type="OrthoDB" id="9792335at2"/>
<organism evidence="7 8">
    <name type="scientific">Planococcus donghaensis MPA1U2</name>
    <dbReference type="NCBI Taxonomy" id="933115"/>
    <lineage>
        <taxon>Bacteria</taxon>
        <taxon>Bacillati</taxon>
        <taxon>Bacillota</taxon>
        <taxon>Bacilli</taxon>
        <taxon>Bacillales</taxon>
        <taxon>Caryophanaceae</taxon>
        <taxon>Planococcus</taxon>
    </lineage>
</organism>
<keyword evidence="2" id="KW-0645">Protease</keyword>
<dbReference type="Pfam" id="PF01546">
    <property type="entry name" value="Peptidase_M20"/>
    <property type="match status" value="1"/>
</dbReference>
<accession>E7RHW0</accession>
<dbReference type="PANTHER" id="PTHR45962">
    <property type="entry name" value="N-FATTY-ACYL-AMINO ACID SYNTHASE/HYDROLASE PM20D1"/>
    <property type="match status" value="1"/>
</dbReference>
<evidence type="ECO:0000256" key="1">
    <source>
        <dbReference type="ARBA" id="ARBA00006247"/>
    </source>
</evidence>
<dbReference type="InterPro" id="IPR047177">
    <property type="entry name" value="Pept_M20A"/>
</dbReference>